<dbReference type="PROSITE" id="PS50253">
    <property type="entry name" value="COX3"/>
    <property type="match status" value="1"/>
</dbReference>
<comment type="caution">
    <text evidence="13">The sequence shown here is derived from an EMBL/GenBank/DDBJ whole genome shotgun (WGS) entry which is preliminary data.</text>
</comment>
<keyword evidence="14" id="KW-1185">Reference proteome</keyword>
<feature type="transmembrane region" description="Helical" evidence="11">
    <location>
        <begin position="20"/>
        <end position="37"/>
    </location>
</feature>
<evidence type="ECO:0000256" key="9">
    <source>
        <dbReference type="ARBA" id="ARBA00031625"/>
    </source>
</evidence>
<keyword evidence="5" id="KW-1278">Translocase</keyword>
<dbReference type="PANTHER" id="PTHR11403:SF7">
    <property type="entry name" value="CYTOCHROME C OXIDASE SUBUNIT 3"/>
    <property type="match status" value="1"/>
</dbReference>
<evidence type="ECO:0000313" key="14">
    <source>
        <dbReference type="Proteomes" id="UP001259982"/>
    </source>
</evidence>
<dbReference type="InterPro" id="IPR024791">
    <property type="entry name" value="Cyt_c/ubiquinol_Oxase_su3"/>
</dbReference>
<dbReference type="InterPro" id="IPR035973">
    <property type="entry name" value="Cyt_c_oxidase_su3-like_sf"/>
</dbReference>
<proteinExistence type="inferred from homology"/>
<feature type="transmembrane region" description="Helical" evidence="11">
    <location>
        <begin position="272"/>
        <end position="290"/>
    </location>
</feature>
<dbReference type="InterPro" id="IPR000298">
    <property type="entry name" value="Cyt_c_oxidase-like_su3"/>
</dbReference>
<dbReference type="PANTHER" id="PTHR11403">
    <property type="entry name" value="CYTOCHROME C OXIDASE SUBUNIT III"/>
    <property type="match status" value="1"/>
</dbReference>
<evidence type="ECO:0000256" key="1">
    <source>
        <dbReference type="ARBA" id="ARBA00004141"/>
    </source>
</evidence>
<evidence type="ECO:0000256" key="2">
    <source>
        <dbReference type="ARBA" id="ARBA00010581"/>
    </source>
</evidence>
<evidence type="ECO:0000256" key="8">
    <source>
        <dbReference type="ARBA" id="ARBA00031400"/>
    </source>
</evidence>
<evidence type="ECO:0000256" key="7">
    <source>
        <dbReference type="ARBA" id="ARBA00023136"/>
    </source>
</evidence>
<evidence type="ECO:0000256" key="5">
    <source>
        <dbReference type="ARBA" id="ARBA00022967"/>
    </source>
</evidence>
<keyword evidence="4 10" id="KW-0812">Transmembrane</keyword>
<dbReference type="Gene3D" id="1.10.287.70">
    <property type="match status" value="1"/>
</dbReference>
<feature type="transmembrane region" description="Helical" evidence="11">
    <location>
        <begin position="43"/>
        <end position="63"/>
    </location>
</feature>
<dbReference type="Proteomes" id="UP001259982">
    <property type="component" value="Unassembled WGS sequence"/>
</dbReference>
<evidence type="ECO:0000256" key="10">
    <source>
        <dbReference type="RuleBase" id="RU003376"/>
    </source>
</evidence>
<dbReference type="Pfam" id="PF00510">
    <property type="entry name" value="COX3"/>
    <property type="match status" value="1"/>
</dbReference>
<feature type="transmembrane region" description="Helical" evidence="11">
    <location>
        <begin position="224"/>
        <end position="251"/>
    </location>
</feature>
<evidence type="ECO:0000256" key="4">
    <source>
        <dbReference type="ARBA" id="ARBA00022692"/>
    </source>
</evidence>
<evidence type="ECO:0000256" key="6">
    <source>
        <dbReference type="ARBA" id="ARBA00022989"/>
    </source>
</evidence>
<evidence type="ECO:0000256" key="3">
    <source>
        <dbReference type="ARBA" id="ARBA00012949"/>
    </source>
</evidence>
<protein>
    <recommendedName>
        <fullName evidence="3">cytochrome-c oxidase</fullName>
        <ecNumber evidence="3">7.1.1.9</ecNumber>
    </recommendedName>
    <alternativeName>
        <fullName evidence="8">Cytochrome aa3 subunit 3</fullName>
    </alternativeName>
    <alternativeName>
        <fullName evidence="9">Cytochrome c oxidase polypeptide III</fullName>
    </alternativeName>
</protein>
<dbReference type="EMBL" id="JAVRHY010000012">
    <property type="protein sequence ID" value="MDT0619276.1"/>
    <property type="molecule type" value="Genomic_DNA"/>
</dbReference>
<dbReference type="InterPro" id="IPR013833">
    <property type="entry name" value="Cyt_c_oxidase_su3_a-hlx"/>
</dbReference>
<feature type="domain" description="Heme-copper oxidase subunit III family profile" evidence="12">
    <location>
        <begin position="6"/>
        <end position="291"/>
    </location>
</feature>
<evidence type="ECO:0000259" key="12">
    <source>
        <dbReference type="PROSITE" id="PS50253"/>
    </source>
</evidence>
<name>A0ABU3BDP2_9GAMM</name>
<dbReference type="EC" id="7.1.1.9" evidence="3"/>
<dbReference type="InterPro" id="IPR033945">
    <property type="entry name" value="Cyt_c_oxase_su3_dom"/>
</dbReference>
<evidence type="ECO:0000256" key="11">
    <source>
        <dbReference type="SAM" id="Phobius"/>
    </source>
</evidence>
<comment type="subcellular location">
    <subcellularLocation>
        <location evidence="10">Cell membrane</location>
        <topology evidence="10">Multi-pass membrane protein</topology>
    </subcellularLocation>
    <subcellularLocation>
        <location evidence="1">Membrane</location>
        <topology evidence="1">Multi-pass membrane protein</topology>
    </subcellularLocation>
</comment>
<sequence length="291" mass="32362">MSVQTRNEQYYVPEPSAWPFMMTVSMIVMLGGFAAVLNGSDGIGAYAMAAGLAMVLVMSFVWFRGVIRENRSGAYGAQEDMTFRWAMSWFIFSEVMFFGAFFGALFYARVLSVPWLAGEGSEFTTNEFLWKGFEASWPTNGPAGVGGEFGIIPPWGVPFLNTILLLTSGVTLTIAHWGLKEGSRLKLNLGLAATVALGLAFLFFQAEEYIHAYQDLNLTLSSGIYGSTFFMLTGFHGMHVTLGTIMLIVILGRCLKGHFSEHDHFGFEAVAWYWHFVDVVWLGLFVFVYIL</sequence>
<dbReference type="CDD" id="cd01665">
    <property type="entry name" value="Cyt_c_Oxidase_III"/>
    <property type="match status" value="1"/>
</dbReference>
<organism evidence="13 14">
    <name type="scientific">Spectribacter acetivorans</name>
    <dbReference type="NCBI Taxonomy" id="3075603"/>
    <lineage>
        <taxon>Bacteria</taxon>
        <taxon>Pseudomonadati</taxon>
        <taxon>Pseudomonadota</taxon>
        <taxon>Gammaproteobacteria</taxon>
        <taxon>Salinisphaerales</taxon>
        <taxon>Salinisphaeraceae</taxon>
        <taxon>Spectribacter</taxon>
    </lineage>
</organism>
<feature type="transmembrane region" description="Helical" evidence="11">
    <location>
        <begin position="155"/>
        <end position="175"/>
    </location>
</feature>
<accession>A0ABU3BDP2</accession>
<dbReference type="SUPFAM" id="SSF81452">
    <property type="entry name" value="Cytochrome c oxidase subunit III-like"/>
    <property type="match status" value="1"/>
</dbReference>
<gene>
    <name evidence="13" type="ORF">RM531_12395</name>
</gene>
<feature type="transmembrane region" description="Helical" evidence="11">
    <location>
        <begin position="187"/>
        <end position="204"/>
    </location>
</feature>
<dbReference type="RefSeq" id="WP_311659654.1">
    <property type="nucleotide sequence ID" value="NZ_JAVRHY010000012.1"/>
</dbReference>
<dbReference type="Gene3D" id="1.20.120.80">
    <property type="entry name" value="Cytochrome c oxidase, subunit III, four-helix bundle"/>
    <property type="match status" value="1"/>
</dbReference>
<comment type="similarity">
    <text evidence="2 10">Belongs to the cytochrome c oxidase subunit 3 family.</text>
</comment>
<keyword evidence="6 11" id="KW-1133">Transmembrane helix</keyword>
<evidence type="ECO:0000313" key="13">
    <source>
        <dbReference type="EMBL" id="MDT0619276.1"/>
    </source>
</evidence>
<reference evidence="13 14" key="1">
    <citation type="submission" date="2023-09" db="EMBL/GenBank/DDBJ databases">
        <authorList>
            <person name="Rey-Velasco X."/>
        </authorList>
    </citation>
    <scope>NUCLEOTIDE SEQUENCE [LARGE SCALE GENOMIC DNA]</scope>
    <source>
        <strain evidence="13 14">P385</strain>
    </source>
</reference>
<keyword evidence="7 11" id="KW-0472">Membrane</keyword>
<feature type="transmembrane region" description="Helical" evidence="11">
    <location>
        <begin position="83"/>
        <end position="108"/>
    </location>
</feature>